<dbReference type="Gene3D" id="3.30.60.30">
    <property type="match status" value="1"/>
</dbReference>
<reference evidence="3" key="1">
    <citation type="submission" date="2022-01" db="EMBL/GenBank/DDBJ databases">
        <authorList>
            <person name="King R."/>
        </authorList>
    </citation>
    <scope>NUCLEOTIDE SEQUENCE</scope>
</reference>
<feature type="domain" description="Kazal-like" evidence="2">
    <location>
        <begin position="43"/>
        <end position="95"/>
    </location>
</feature>
<evidence type="ECO:0000313" key="3">
    <source>
        <dbReference type="EMBL" id="CAG9861989.1"/>
    </source>
</evidence>
<protein>
    <recommendedName>
        <fullName evidence="2">Kazal-like domain-containing protein</fullName>
    </recommendedName>
</protein>
<dbReference type="EMBL" id="OU900098">
    <property type="protein sequence ID" value="CAG9861989.1"/>
    <property type="molecule type" value="Genomic_DNA"/>
</dbReference>
<keyword evidence="1" id="KW-0732">Signal</keyword>
<feature type="chain" id="PRO_5040265475" description="Kazal-like domain-containing protein" evidence="1">
    <location>
        <begin position="23"/>
        <end position="98"/>
    </location>
</feature>
<dbReference type="CDD" id="cd00104">
    <property type="entry name" value="KAZAL_FS"/>
    <property type="match status" value="1"/>
</dbReference>
<feature type="signal peptide" evidence="1">
    <location>
        <begin position="1"/>
        <end position="22"/>
    </location>
</feature>
<gene>
    <name evidence="3" type="ORF">PHYEVI_LOCUS8312</name>
</gene>
<dbReference type="Proteomes" id="UP001153712">
    <property type="component" value="Chromosome 5"/>
</dbReference>
<evidence type="ECO:0000256" key="1">
    <source>
        <dbReference type="SAM" id="SignalP"/>
    </source>
</evidence>
<name>A0A9N9TTH3_PHYSR</name>
<dbReference type="AlphaFoldDB" id="A0A9N9TTH3"/>
<organism evidence="3 4">
    <name type="scientific">Phyllotreta striolata</name>
    <name type="common">Striped flea beetle</name>
    <name type="synonym">Crioceris striolata</name>
    <dbReference type="NCBI Taxonomy" id="444603"/>
    <lineage>
        <taxon>Eukaryota</taxon>
        <taxon>Metazoa</taxon>
        <taxon>Ecdysozoa</taxon>
        <taxon>Arthropoda</taxon>
        <taxon>Hexapoda</taxon>
        <taxon>Insecta</taxon>
        <taxon>Pterygota</taxon>
        <taxon>Neoptera</taxon>
        <taxon>Endopterygota</taxon>
        <taxon>Coleoptera</taxon>
        <taxon>Polyphaga</taxon>
        <taxon>Cucujiformia</taxon>
        <taxon>Chrysomeloidea</taxon>
        <taxon>Chrysomelidae</taxon>
        <taxon>Galerucinae</taxon>
        <taxon>Alticini</taxon>
        <taxon>Phyllotreta</taxon>
    </lineage>
</organism>
<keyword evidence="4" id="KW-1185">Reference proteome</keyword>
<dbReference type="PROSITE" id="PS51465">
    <property type="entry name" value="KAZAL_2"/>
    <property type="match status" value="1"/>
</dbReference>
<accession>A0A9N9TTH3</accession>
<dbReference type="Pfam" id="PF00050">
    <property type="entry name" value="Kazal_1"/>
    <property type="match status" value="1"/>
</dbReference>
<dbReference type="InterPro" id="IPR036058">
    <property type="entry name" value="Kazal_dom_sf"/>
</dbReference>
<dbReference type="InterPro" id="IPR002350">
    <property type="entry name" value="Kazal_dom"/>
</dbReference>
<dbReference type="OrthoDB" id="88467at2759"/>
<evidence type="ECO:0000313" key="4">
    <source>
        <dbReference type="Proteomes" id="UP001153712"/>
    </source>
</evidence>
<sequence>MNSRSLLVVLVVLLFTGELCQCEDSSLLSRLSSSIMHSLMQTRFWMDLCDCPKLDRPTCGSRGNDLVTYTNRCYFECARSQDPAWALVSSSPCDHRIP</sequence>
<evidence type="ECO:0000259" key="2">
    <source>
        <dbReference type="PROSITE" id="PS51465"/>
    </source>
</evidence>
<dbReference type="SUPFAM" id="SSF100895">
    <property type="entry name" value="Kazal-type serine protease inhibitors"/>
    <property type="match status" value="1"/>
</dbReference>
<proteinExistence type="predicted"/>